<keyword evidence="1" id="KW-0472">Membrane</keyword>
<feature type="transmembrane region" description="Helical" evidence="1">
    <location>
        <begin position="49"/>
        <end position="65"/>
    </location>
</feature>
<sequence>MPAYSAGLASLVLGYMLSQFYRAFLAVLAPTLRDQLGATAGDLALSSGLWFIAFALMQLPVGAALDR</sequence>
<keyword evidence="1" id="KW-1133">Transmembrane helix</keyword>
<protein>
    <submittedName>
        <fullName evidence="3">Major facilitator transporter</fullName>
    </submittedName>
</protein>
<evidence type="ECO:0000259" key="2">
    <source>
        <dbReference type="PROSITE" id="PS50850"/>
    </source>
</evidence>
<organism evidence="3">
    <name type="scientific">marine sediment metagenome</name>
    <dbReference type="NCBI Taxonomy" id="412755"/>
    <lineage>
        <taxon>unclassified sequences</taxon>
        <taxon>metagenomes</taxon>
        <taxon>ecological metagenomes</taxon>
    </lineage>
</organism>
<reference evidence="3" key="1">
    <citation type="submission" date="2013-11" db="EMBL/GenBank/DDBJ databases">
        <title>Microbial diversity, functional groups and degradation webs in Northern and Southern Mediterranean and Red Sea marine crude oil polluted sites.</title>
        <authorList>
            <person name="Daffonchio D."/>
            <person name="Mapelli F."/>
            <person name="Ferrer M."/>
            <person name="Richter M."/>
            <person name="Cherif A."/>
            <person name="Malkawi H.I."/>
            <person name="Yakimov M.M."/>
            <person name="Abdel-Fattah Y.R."/>
            <person name="Blaghen M."/>
            <person name="Golyshin P.N."/>
            <person name="Kalogerakis N."/>
            <person name="Boon N."/>
            <person name="Magagnini M."/>
            <person name="Fava F."/>
        </authorList>
    </citation>
    <scope>NUCLEOTIDE SEQUENCE</scope>
</reference>
<dbReference type="PROSITE" id="PS50850">
    <property type="entry name" value="MFS"/>
    <property type="match status" value="1"/>
</dbReference>
<evidence type="ECO:0000256" key="1">
    <source>
        <dbReference type="SAM" id="Phobius"/>
    </source>
</evidence>
<dbReference type="SUPFAM" id="SSF103473">
    <property type="entry name" value="MFS general substrate transporter"/>
    <property type="match status" value="1"/>
</dbReference>
<dbReference type="Gene3D" id="1.20.1250.20">
    <property type="entry name" value="MFS general substrate transporter like domains"/>
    <property type="match status" value="1"/>
</dbReference>
<dbReference type="InterPro" id="IPR036259">
    <property type="entry name" value="MFS_trans_sf"/>
</dbReference>
<keyword evidence="1" id="KW-0812">Transmembrane</keyword>
<accession>A0A1B6NWC3</accession>
<dbReference type="EMBL" id="AYSL01000398">
    <property type="protein sequence ID" value="KTF07683.1"/>
    <property type="molecule type" value="Genomic_DNA"/>
</dbReference>
<proteinExistence type="predicted"/>
<feature type="non-terminal residue" evidence="3">
    <location>
        <position position="67"/>
    </location>
</feature>
<dbReference type="InterPro" id="IPR020846">
    <property type="entry name" value="MFS_dom"/>
</dbReference>
<feature type="domain" description="Major facilitator superfamily (MFS) profile" evidence="2">
    <location>
        <begin position="7"/>
        <end position="67"/>
    </location>
</feature>
<evidence type="ECO:0000313" key="3">
    <source>
        <dbReference type="EMBL" id="KTF07683.1"/>
    </source>
</evidence>
<name>A0A1B6NWC3_9ZZZZ</name>
<comment type="caution">
    <text evidence="3">The sequence shown here is derived from an EMBL/GenBank/DDBJ whole genome shotgun (WGS) entry which is preliminary data.</text>
</comment>
<dbReference type="AlphaFoldDB" id="A0A1B6NWC3"/>
<dbReference type="GO" id="GO:0022857">
    <property type="term" value="F:transmembrane transporter activity"/>
    <property type="evidence" value="ECO:0007669"/>
    <property type="project" value="InterPro"/>
</dbReference>
<gene>
    <name evidence="3" type="ORF">MGSAQ_000821</name>
</gene>